<dbReference type="AlphaFoldDB" id="A0A067QXI4"/>
<name>A0A067QXI4_ZOONE</name>
<keyword evidence="2" id="KW-1185">Reference proteome</keyword>
<gene>
    <name evidence="1" type="ORF">L798_00663</name>
</gene>
<proteinExistence type="predicted"/>
<organism evidence="1 2">
    <name type="scientific">Zootermopsis nevadensis</name>
    <name type="common">Dampwood termite</name>
    <dbReference type="NCBI Taxonomy" id="136037"/>
    <lineage>
        <taxon>Eukaryota</taxon>
        <taxon>Metazoa</taxon>
        <taxon>Ecdysozoa</taxon>
        <taxon>Arthropoda</taxon>
        <taxon>Hexapoda</taxon>
        <taxon>Insecta</taxon>
        <taxon>Pterygota</taxon>
        <taxon>Neoptera</taxon>
        <taxon>Polyneoptera</taxon>
        <taxon>Dictyoptera</taxon>
        <taxon>Blattodea</taxon>
        <taxon>Blattoidea</taxon>
        <taxon>Termitoidae</taxon>
        <taxon>Termopsidae</taxon>
        <taxon>Zootermopsis</taxon>
    </lineage>
</organism>
<reference evidence="1 2" key="1">
    <citation type="journal article" date="2014" name="Nat. Commun.">
        <title>Molecular traces of alternative social organization in a termite genome.</title>
        <authorList>
            <person name="Terrapon N."/>
            <person name="Li C."/>
            <person name="Robertson H.M."/>
            <person name="Ji L."/>
            <person name="Meng X."/>
            <person name="Booth W."/>
            <person name="Chen Z."/>
            <person name="Childers C.P."/>
            <person name="Glastad K.M."/>
            <person name="Gokhale K."/>
            <person name="Gowin J."/>
            <person name="Gronenberg W."/>
            <person name="Hermansen R.A."/>
            <person name="Hu H."/>
            <person name="Hunt B.G."/>
            <person name="Huylmans A.K."/>
            <person name="Khalil S.M."/>
            <person name="Mitchell R.D."/>
            <person name="Munoz-Torres M.C."/>
            <person name="Mustard J.A."/>
            <person name="Pan H."/>
            <person name="Reese J.T."/>
            <person name="Scharf M.E."/>
            <person name="Sun F."/>
            <person name="Vogel H."/>
            <person name="Xiao J."/>
            <person name="Yang W."/>
            <person name="Yang Z."/>
            <person name="Yang Z."/>
            <person name="Zhou J."/>
            <person name="Zhu J."/>
            <person name="Brent C.S."/>
            <person name="Elsik C.G."/>
            <person name="Goodisman M.A."/>
            <person name="Liberles D.A."/>
            <person name="Roe R.M."/>
            <person name="Vargo E.L."/>
            <person name="Vilcinskas A."/>
            <person name="Wang J."/>
            <person name="Bornberg-Bauer E."/>
            <person name="Korb J."/>
            <person name="Zhang G."/>
            <person name="Liebig J."/>
        </authorList>
    </citation>
    <scope>NUCLEOTIDE SEQUENCE [LARGE SCALE GENOMIC DNA]</scope>
    <source>
        <tissue evidence="1">Whole organism</tissue>
    </source>
</reference>
<dbReference type="Proteomes" id="UP000027135">
    <property type="component" value="Unassembled WGS sequence"/>
</dbReference>
<sequence>MGCLWQRYITVWREQLWKESSYYPREKSVLYLSKLRNDVTSEAERWSQHACHWVWNLAGEYCPC</sequence>
<evidence type="ECO:0000313" key="2">
    <source>
        <dbReference type="Proteomes" id="UP000027135"/>
    </source>
</evidence>
<dbReference type="EMBL" id="KK853244">
    <property type="protein sequence ID" value="KDR09442.1"/>
    <property type="molecule type" value="Genomic_DNA"/>
</dbReference>
<accession>A0A067QXI4</accession>
<evidence type="ECO:0000313" key="1">
    <source>
        <dbReference type="EMBL" id="KDR09442.1"/>
    </source>
</evidence>
<dbReference type="InParanoid" id="A0A067QXI4"/>
<protein>
    <submittedName>
        <fullName evidence="1">Uncharacterized protein</fullName>
    </submittedName>
</protein>